<dbReference type="GO" id="GO:0004252">
    <property type="term" value="F:serine-type endopeptidase activity"/>
    <property type="evidence" value="ECO:0007669"/>
    <property type="project" value="InterPro"/>
</dbReference>
<feature type="chain" id="PRO_5036465067" evidence="11">
    <location>
        <begin position="29"/>
        <end position="344"/>
    </location>
</feature>
<dbReference type="GO" id="GO:0006508">
    <property type="term" value="P:proteolysis"/>
    <property type="evidence" value="ECO:0007669"/>
    <property type="project" value="UniProtKB-KW"/>
</dbReference>
<dbReference type="Proteomes" id="UP000682892">
    <property type="component" value="Unassembled WGS sequence"/>
</dbReference>
<evidence type="ECO:0000256" key="1">
    <source>
        <dbReference type="ARBA" id="ARBA00004613"/>
    </source>
</evidence>
<dbReference type="SMART" id="SM00020">
    <property type="entry name" value="Tryp_SPc"/>
    <property type="match status" value="1"/>
</dbReference>
<gene>
    <name evidence="13" type="ORF">AaeL_AAEL005753</name>
</gene>
<dbReference type="GO" id="GO:0005615">
    <property type="term" value="C:extracellular space"/>
    <property type="evidence" value="ECO:0007669"/>
    <property type="project" value="TreeGrafter"/>
</dbReference>
<keyword evidence="3 10" id="KW-0645">Protease</keyword>
<comment type="similarity">
    <text evidence="9">Belongs to the peptidase S1 family. CLIP subfamily.</text>
</comment>
<dbReference type="InterPro" id="IPR033116">
    <property type="entry name" value="TRYPSIN_SER"/>
</dbReference>
<dbReference type="KEGG" id="aag:5567003"/>
<dbReference type="InterPro" id="IPR043504">
    <property type="entry name" value="Peptidase_S1_PA_chymotrypsin"/>
</dbReference>
<evidence type="ECO:0000256" key="4">
    <source>
        <dbReference type="ARBA" id="ARBA00022729"/>
    </source>
</evidence>
<dbReference type="FunFam" id="2.40.10.10:FF:000054">
    <property type="entry name" value="Complement C1r subcomponent"/>
    <property type="match status" value="1"/>
</dbReference>
<dbReference type="PRINTS" id="PR00722">
    <property type="entry name" value="CHYMOTRYPSIN"/>
</dbReference>
<dbReference type="AlphaFoldDB" id="A0A1S4FBF4"/>
<evidence type="ECO:0000313" key="14">
    <source>
        <dbReference type="Proteomes" id="UP000682892"/>
    </source>
</evidence>
<dbReference type="Pfam" id="PF00089">
    <property type="entry name" value="Trypsin"/>
    <property type="match status" value="1"/>
</dbReference>
<evidence type="ECO:0000256" key="11">
    <source>
        <dbReference type="SAM" id="SignalP"/>
    </source>
</evidence>
<evidence type="ECO:0000256" key="9">
    <source>
        <dbReference type="ARBA" id="ARBA00024195"/>
    </source>
</evidence>
<reference evidence="13" key="3">
    <citation type="submission" date="2012-09" db="EMBL/GenBank/DDBJ databases">
        <authorList>
            <consortium name="VectorBase"/>
        </authorList>
    </citation>
    <scope>NUCLEOTIDE SEQUENCE</scope>
    <source>
        <strain evidence="13">Liverpool</strain>
    </source>
</reference>
<dbReference type="InterPro" id="IPR009003">
    <property type="entry name" value="Peptidase_S1_PA"/>
</dbReference>
<dbReference type="EMBL" id="CH477358">
    <property type="protein sequence ID" value="EAT42745.1"/>
    <property type="molecule type" value="Genomic_DNA"/>
</dbReference>
<comment type="subcellular location">
    <subcellularLocation>
        <location evidence="1">Secreted</location>
    </subcellularLocation>
</comment>
<dbReference type="InterPro" id="IPR001314">
    <property type="entry name" value="Peptidase_S1A"/>
</dbReference>
<reference evidence="13" key="2">
    <citation type="journal article" date="2007" name="Science">
        <title>Genome sequence of Aedes aegypti, a major arbovirus vector.</title>
        <authorList>
            <person name="Nene V."/>
            <person name="Wortman J.R."/>
            <person name="Lawson D."/>
            <person name="Haas B."/>
            <person name="Kodira C."/>
            <person name="Tu Z.J."/>
            <person name="Loftus B."/>
            <person name="Xi Z."/>
            <person name="Megy K."/>
            <person name="Grabherr M."/>
            <person name="Ren Q."/>
            <person name="Zdobnov E.M."/>
            <person name="Lobo N.F."/>
            <person name="Campbell K.S."/>
            <person name="Brown S.E."/>
            <person name="Bonaldo M.F."/>
            <person name="Zhu J."/>
            <person name="Sinkins S.P."/>
            <person name="Hogenkamp D.G."/>
            <person name="Amedeo P."/>
            <person name="Arensburger P."/>
            <person name="Atkinson P.W."/>
            <person name="Bidwell S."/>
            <person name="Biedler J."/>
            <person name="Birney E."/>
            <person name="Bruggner R.V."/>
            <person name="Costas J."/>
            <person name="Coy M.R."/>
            <person name="Crabtree J."/>
            <person name="Crawford M."/>
            <person name="Debruyn B."/>
            <person name="Decaprio D."/>
            <person name="Eiglmeier K."/>
            <person name="Eisenstadt E."/>
            <person name="El-Dorry H."/>
            <person name="Gelbart W.M."/>
            <person name="Gomes S.L."/>
            <person name="Hammond M."/>
            <person name="Hannick L.I."/>
            <person name="Hogan J.R."/>
            <person name="Holmes M.H."/>
            <person name="Jaffe D."/>
            <person name="Johnston J.S."/>
            <person name="Kennedy R.C."/>
            <person name="Koo H."/>
            <person name="Kravitz S."/>
            <person name="Kriventseva E.V."/>
            <person name="Kulp D."/>
            <person name="Labutti K."/>
            <person name="Lee E."/>
            <person name="Li S."/>
            <person name="Lovin D.D."/>
            <person name="Mao C."/>
            <person name="Mauceli E."/>
            <person name="Menck C.F."/>
            <person name="Miller J.R."/>
            <person name="Montgomery P."/>
            <person name="Mori A."/>
            <person name="Nascimento A.L."/>
            <person name="Naveira H.F."/>
            <person name="Nusbaum C."/>
            <person name="O'leary S."/>
            <person name="Orvis J."/>
            <person name="Pertea M."/>
            <person name="Quesneville H."/>
            <person name="Reidenbach K.R."/>
            <person name="Rogers Y.H."/>
            <person name="Roth C.W."/>
            <person name="Schneider J.R."/>
            <person name="Schatz M."/>
            <person name="Shumway M."/>
            <person name="Stanke M."/>
            <person name="Stinson E.O."/>
            <person name="Tubio J.M."/>
            <person name="Vanzee J.P."/>
            <person name="Verjovski-Almeida S."/>
            <person name="Werner D."/>
            <person name="White O."/>
            <person name="Wyder S."/>
            <person name="Zeng Q."/>
            <person name="Zhao Q."/>
            <person name="Zhao Y."/>
            <person name="Hill C.A."/>
            <person name="Raikhel A.S."/>
            <person name="Soares M.B."/>
            <person name="Knudson D.L."/>
            <person name="Lee N.H."/>
            <person name="Galagan J."/>
            <person name="Salzberg S.L."/>
            <person name="Paulsen I.T."/>
            <person name="Dimopoulos G."/>
            <person name="Collins F.H."/>
            <person name="Birren B."/>
            <person name="Fraser-Liggett C.M."/>
            <person name="Severson D.W."/>
        </authorList>
    </citation>
    <scope>NUCLEOTIDE SEQUENCE [LARGE SCALE GENOMIC DNA]</scope>
    <source>
        <strain evidence="13">Liverpool</strain>
    </source>
</reference>
<feature type="signal peptide" evidence="11">
    <location>
        <begin position="1"/>
        <end position="28"/>
    </location>
</feature>
<dbReference type="FunFam" id="2.40.10.10:FF:000068">
    <property type="entry name" value="transmembrane protease serine 2"/>
    <property type="match status" value="1"/>
</dbReference>
<dbReference type="PROSITE" id="PS00135">
    <property type="entry name" value="TRYPSIN_SER"/>
    <property type="match status" value="1"/>
</dbReference>
<dbReference type="PANTHER" id="PTHR24264:SF54">
    <property type="entry name" value="PEPTIDASE S1 DOMAIN-CONTAINING PROTEIN"/>
    <property type="match status" value="1"/>
</dbReference>
<organism evidence="13 14">
    <name type="scientific">Aedes aegypti</name>
    <name type="common">Yellowfever mosquito</name>
    <name type="synonym">Culex aegypti</name>
    <dbReference type="NCBI Taxonomy" id="7159"/>
    <lineage>
        <taxon>Eukaryota</taxon>
        <taxon>Metazoa</taxon>
        <taxon>Ecdysozoa</taxon>
        <taxon>Arthropoda</taxon>
        <taxon>Hexapoda</taxon>
        <taxon>Insecta</taxon>
        <taxon>Pterygota</taxon>
        <taxon>Neoptera</taxon>
        <taxon>Endopterygota</taxon>
        <taxon>Diptera</taxon>
        <taxon>Nematocera</taxon>
        <taxon>Culicoidea</taxon>
        <taxon>Culicidae</taxon>
        <taxon>Culicinae</taxon>
        <taxon>Aedini</taxon>
        <taxon>Aedes</taxon>
        <taxon>Stegomyia</taxon>
    </lineage>
</organism>
<evidence type="ECO:0000256" key="2">
    <source>
        <dbReference type="ARBA" id="ARBA00022525"/>
    </source>
</evidence>
<evidence type="ECO:0000313" key="13">
    <source>
        <dbReference type="EMBL" id="EAT42745.1"/>
    </source>
</evidence>
<evidence type="ECO:0000256" key="3">
    <source>
        <dbReference type="ARBA" id="ARBA00022670"/>
    </source>
</evidence>
<sequence>MSNVCCCRFAALLLLCGLWCWPIALVQGQRVSELQCQRYIAMNTEESAGGPLSLDPEVVVFRRTNCSTSIDLIVNGEEAIVGEFPHQALLGVPMENGSSNQWDFYCGGSLISEWFILTAAHCKSPTIVRLGEHDLREPTYDEEDIEVLGYYKHPKYTNLKSYYDISLVQLARQVEFNQMIRPACLWTSDPFNMSNVVATGFGRTEHGNQHGSPVLMKAVLNVMDQMKCRRKFTGYLKLTEGIKAEQMCVGSKEGRKDTCYGDSGGPIQVATDVNTCAYYIVGITSYGGVCGIGTSESVYTKVASYLDWIEQTVWPYEYLESREDQTTEKDTTLFDSSRIYFPDS</sequence>
<dbReference type="InterPro" id="IPR001254">
    <property type="entry name" value="Trypsin_dom"/>
</dbReference>
<dbReference type="InterPro" id="IPR050127">
    <property type="entry name" value="Serine_Proteases_S1"/>
</dbReference>
<dbReference type="OrthoDB" id="10004439at2759"/>
<keyword evidence="8" id="KW-0325">Glycoprotein</keyword>
<evidence type="ECO:0000256" key="10">
    <source>
        <dbReference type="RuleBase" id="RU363034"/>
    </source>
</evidence>
<keyword evidence="5 10" id="KW-0378">Hydrolase</keyword>
<evidence type="ECO:0000259" key="12">
    <source>
        <dbReference type="PROSITE" id="PS50240"/>
    </source>
</evidence>
<dbReference type="MEROPS" id="S01.200"/>
<feature type="domain" description="Peptidase S1" evidence="12">
    <location>
        <begin position="73"/>
        <end position="314"/>
    </location>
</feature>
<evidence type="ECO:0000256" key="7">
    <source>
        <dbReference type="ARBA" id="ARBA00023157"/>
    </source>
</evidence>
<dbReference type="SUPFAM" id="SSF50494">
    <property type="entry name" value="Trypsin-like serine proteases"/>
    <property type="match status" value="1"/>
</dbReference>
<proteinExistence type="inferred from homology"/>
<keyword evidence="7" id="KW-1015">Disulfide bond</keyword>
<dbReference type="OMA" id="MNSAYEK"/>
<dbReference type="HOGENOM" id="CLU_006842_0_3_1"/>
<evidence type="ECO:0000256" key="5">
    <source>
        <dbReference type="ARBA" id="ARBA00022801"/>
    </source>
</evidence>
<dbReference type="Gene3D" id="2.40.10.10">
    <property type="entry name" value="Trypsin-like serine proteases"/>
    <property type="match status" value="1"/>
</dbReference>
<dbReference type="InterPro" id="IPR018114">
    <property type="entry name" value="TRYPSIN_HIS"/>
</dbReference>
<dbReference type="PROSITE" id="PS00134">
    <property type="entry name" value="TRYPSIN_HIS"/>
    <property type="match status" value="1"/>
</dbReference>
<protein>
    <submittedName>
        <fullName evidence="13">AAEL005753-PA</fullName>
    </submittedName>
</protein>
<dbReference type="CDD" id="cd00190">
    <property type="entry name" value="Tryp_SPc"/>
    <property type="match status" value="1"/>
</dbReference>
<dbReference type="PROSITE" id="PS50240">
    <property type="entry name" value="TRYPSIN_DOM"/>
    <property type="match status" value="1"/>
</dbReference>
<evidence type="ECO:0000256" key="8">
    <source>
        <dbReference type="ARBA" id="ARBA00023180"/>
    </source>
</evidence>
<dbReference type="PANTHER" id="PTHR24264">
    <property type="entry name" value="TRYPSIN-RELATED"/>
    <property type="match status" value="1"/>
</dbReference>
<keyword evidence="2" id="KW-0964">Secreted</keyword>
<keyword evidence="6 10" id="KW-0720">Serine protease</keyword>
<accession>A0A1S4FBF4</accession>
<keyword evidence="4 11" id="KW-0732">Signal</keyword>
<reference evidence="13" key="1">
    <citation type="submission" date="2005-10" db="EMBL/GenBank/DDBJ databases">
        <authorList>
            <person name="Loftus B.J."/>
            <person name="Nene V.M."/>
            <person name="Hannick L.I."/>
            <person name="Bidwell S."/>
            <person name="Haas B."/>
            <person name="Amedeo P."/>
            <person name="Orvis J."/>
            <person name="Wortman J.R."/>
            <person name="White O.R."/>
            <person name="Salzberg S."/>
            <person name="Shumway M."/>
            <person name="Koo H."/>
            <person name="Zhao Y."/>
            <person name="Holmes M."/>
            <person name="Miller J."/>
            <person name="Schatz M."/>
            <person name="Pop M."/>
            <person name="Pai G."/>
            <person name="Utterback T."/>
            <person name="Rogers Y.-H."/>
            <person name="Kravitz S."/>
            <person name="Fraser C.M."/>
        </authorList>
    </citation>
    <scope>NUCLEOTIDE SEQUENCE</scope>
    <source>
        <strain evidence="13">Liverpool</strain>
    </source>
</reference>
<name>A0A1S4FBF4_AEDAE</name>
<evidence type="ECO:0000256" key="6">
    <source>
        <dbReference type="ARBA" id="ARBA00022825"/>
    </source>
</evidence>